<dbReference type="InterPro" id="IPR013785">
    <property type="entry name" value="Aldolase_TIM"/>
</dbReference>
<evidence type="ECO:0000259" key="6">
    <source>
        <dbReference type="PROSITE" id="PS51918"/>
    </source>
</evidence>
<organism evidence="7 8">
    <name type="scientific">Desulfobaculum bizertense DSM 18034</name>
    <dbReference type="NCBI Taxonomy" id="1121442"/>
    <lineage>
        <taxon>Bacteria</taxon>
        <taxon>Pseudomonadati</taxon>
        <taxon>Thermodesulfobacteriota</taxon>
        <taxon>Desulfovibrionia</taxon>
        <taxon>Desulfovibrionales</taxon>
        <taxon>Desulfovibrionaceae</taxon>
        <taxon>Desulfobaculum</taxon>
    </lineage>
</organism>
<dbReference type="Proteomes" id="UP000189733">
    <property type="component" value="Unassembled WGS sequence"/>
</dbReference>
<dbReference type="SFLD" id="SFLDS00029">
    <property type="entry name" value="Radical_SAM"/>
    <property type="match status" value="1"/>
</dbReference>
<dbReference type="GO" id="GO:0046872">
    <property type="term" value="F:metal ion binding"/>
    <property type="evidence" value="ECO:0007669"/>
    <property type="project" value="UniProtKB-KW"/>
</dbReference>
<evidence type="ECO:0000313" key="8">
    <source>
        <dbReference type="Proteomes" id="UP000189733"/>
    </source>
</evidence>
<protein>
    <submittedName>
        <fullName evidence="7">Biotin synthase</fullName>
    </submittedName>
</protein>
<accession>A0A1T4VGD3</accession>
<dbReference type="SUPFAM" id="SSF102114">
    <property type="entry name" value="Radical SAM enzymes"/>
    <property type="match status" value="1"/>
</dbReference>
<feature type="domain" description="Radical SAM core" evidence="6">
    <location>
        <begin position="51"/>
        <end position="264"/>
    </location>
</feature>
<dbReference type="InterPro" id="IPR006638">
    <property type="entry name" value="Elp3/MiaA/NifB-like_rSAM"/>
</dbReference>
<dbReference type="CDD" id="cd01335">
    <property type="entry name" value="Radical_SAM"/>
    <property type="match status" value="1"/>
</dbReference>
<keyword evidence="8" id="KW-1185">Reference proteome</keyword>
<reference evidence="7 8" key="1">
    <citation type="submission" date="2017-02" db="EMBL/GenBank/DDBJ databases">
        <authorList>
            <person name="Peterson S.W."/>
        </authorList>
    </citation>
    <scope>NUCLEOTIDE SEQUENCE [LARGE SCALE GENOMIC DNA]</scope>
    <source>
        <strain evidence="7 8">DSM 18034</strain>
    </source>
</reference>
<evidence type="ECO:0000256" key="2">
    <source>
        <dbReference type="ARBA" id="ARBA00022691"/>
    </source>
</evidence>
<dbReference type="AlphaFoldDB" id="A0A1T4VGD3"/>
<evidence type="ECO:0000256" key="1">
    <source>
        <dbReference type="ARBA" id="ARBA00001966"/>
    </source>
</evidence>
<dbReference type="InterPro" id="IPR058240">
    <property type="entry name" value="rSAM_sf"/>
</dbReference>
<dbReference type="RefSeq" id="WP_078683558.1">
    <property type="nucleotide sequence ID" value="NZ_FUYA01000001.1"/>
</dbReference>
<dbReference type="Pfam" id="PF04055">
    <property type="entry name" value="Radical_SAM"/>
    <property type="match status" value="1"/>
</dbReference>
<dbReference type="GO" id="GO:0051536">
    <property type="term" value="F:iron-sulfur cluster binding"/>
    <property type="evidence" value="ECO:0007669"/>
    <property type="project" value="UniProtKB-KW"/>
</dbReference>
<evidence type="ECO:0000256" key="3">
    <source>
        <dbReference type="ARBA" id="ARBA00022723"/>
    </source>
</evidence>
<dbReference type="STRING" id="1121442.SAMN02745702_00236"/>
<dbReference type="SMART" id="SM00729">
    <property type="entry name" value="Elp3"/>
    <property type="match status" value="1"/>
</dbReference>
<sequence>MAFSIQDTLKQSHDAVPFSKQQITDMLALPPDSVESYAIMAEAKRISKSLTQDRAEVHGQFAINLSPCPKNCKFCSFAVCNGIFKKASQLSPEEVVEHATMLESQGVNAIYIMATANYPFGKFCEAVQETRAQLKPETMLIGNVSDQELDGAQKLADAGLNGVYHALRLREGIDTGLQPEARKNSIRSFKDAGLVVGTCVEPVGPEHSNEELAEMILFTASFDPAFSGAARRIEVPGTEIAARGMISELRMAQIVAVTRLAMPRSVTGNCTHEPYSLGAAAGANLFWAELGANPRDIKEHTEEGRGFTTGKCSELFRDADCGILKGPSQFFRKH</sequence>
<dbReference type="EMBL" id="FUYA01000001">
    <property type="protein sequence ID" value="SKA63908.1"/>
    <property type="molecule type" value="Genomic_DNA"/>
</dbReference>
<keyword evidence="4" id="KW-0408">Iron</keyword>
<dbReference type="GO" id="GO:0003824">
    <property type="term" value="F:catalytic activity"/>
    <property type="evidence" value="ECO:0007669"/>
    <property type="project" value="InterPro"/>
</dbReference>
<dbReference type="Gene3D" id="3.20.20.70">
    <property type="entry name" value="Aldolase class I"/>
    <property type="match status" value="1"/>
</dbReference>
<gene>
    <name evidence="7" type="ORF">SAMN02745702_00236</name>
</gene>
<dbReference type="OrthoDB" id="5405220at2"/>
<name>A0A1T4VGD3_9BACT</name>
<evidence type="ECO:0000313" key="7">
    <source>
        <dbReference type="EMBL" id="SKA63908.1"/>
    </source>
</evidence>
<keyword evidence="2" id="KW-0949">S-adenosyl-L-methionine</keyword>
<comment type="cofactor">
    <cofactor evidence="1">
        <name>[4Fe-4S] cluster</name>
        <dbReference type="ChEBI" id="CHEBI:49883"/>
    </cofactor>
</comment>
<evidence type="ECO:0000256" key="4">
    <source>
        <dbReference type="ARBA" id="ARBA00023004"/>
    </source>
</evidence>
<dbReference type="InterPro" id="IPR007197">
    <property type="entry name" value="rSAM"/>
</dbReference>
<keyword evidence="3" id="KW-0479">Metal-binding</keyword>
<proteinExistence type="predicted"/>
<evidence type="ECO:0000256" key="5">
    <source>
        <dbReference type="ARBA" id="ARBA00023014"/>
    </source>
</evidence>
<keyword evidence="5" id="KW-0411">Iron-sulfur</keyword>
<dbReference type="PROSITE" id="PS51918">
    <property type="entry name" value="RADICAL_SAM"/>
    <property type="match status" value="1"/>
</dbReference>